<reference evidence="5" key="1">
    <citation type="journal article" date="2019" name="Int. J. Syst. Evol. Microbiol.">
        <title>The Global Catalogue of Microorganisms (GCM) 10K type strain sequencing project: providing services to taxonomists for standard genome sequencing and annotation.</title>
        <authorList>
            <consortium name="The Broad Institute Genomics Platform"/>
            <consortium name="The Broad Institute Genome Sequencing Center for Infectious Disease"/>
            <person name="Wu L."/>
            <person name="Ma J."/>
        </authorList>
    </citation>
    <scope>NUCLEOTIDE SEQUENCE [LARGE SCALE GENOMIC DNA]</scope>
    <source>
        <strain evidence="5">CGMCC 1.15304</strain>
    </source>
</reference>
<keyword evidence="2 4" id="KW-0560">Oxidoreductase</keyword>
<gene>
    <name evidence="4" type="ORF">ACFO5Q_13765</name>
</gene>
<evidence type="ECO:0000256" key="1">
    <source>
        <dbReference type="ARBA" id="ARBA00006252"/>
    </source>
</evidence>
<dbReference type="RefSeq" id="WP_068143578.1">
    <property type="nucleotide sequence ID" value="NZ_JBHSCR010000014.1"/>
</dbReference>
<dbReference type="InterPro" id="IPR029039">
    <property type="entry name" value="Flavoprotein-like_sf"/>
</dbReference>
<dbReference type="Pfam" id="PF02525">
    <property type="entry name" value="Flavodoxin_2"/>
    <property type="match status" value="1"/>
</dbReference>
<comment type="caution">
    <text evidence="4">The sequence shown here is derived from an EMBL/GenBank/DDBJ whole genome shotgun (WGS) entry which is preliminary data.</text>
</comment>
<keyword evidence="5" id="KW-1185">Reference proteome</keyword>
<proteinExistence type="inferred from homology"/>
<dbReference type="InterPro" id="IPR051545">
    <property type="entry name" value="NAD(P)H_dehydrogenase_qn"/>
</dbReference>
<evidence type="ECO:0000259" key="3">
    <source>
        <dbReference type="Pfam" id="PF02525"/>
    </source>
</evidence>
<dbReference type="Gene3D" id="3.40.50.360">
    <property type="match status" value="1"/>
</dbReference>
<evidence type="ECO:0000313" key="4">
    <source>
        <dbReference type="EMBL" id="MFC4348915.1"/>
    </source>
</evidence>
<accession>A0ABV8UDJ8</accession>
<dbReference type="InterPro" id="IPR003680">
    <property type="entry name" value="Flavodoxin_fold"/>
</dbReference>
<evidence type="ECO:0000313" key="5">
    <source>
        <dbReference type="Proteomes" id="UP001595776"/>
    </source>
</evidence>
<name>A0ABV8UDJ8_9PROT</name>
<comment type="similarity">
    <text evidence="1">Belongs to the NAD(P)H dehydrogenase (quinone) family.</text>
</comment>
<sequence>MDTKKKIVILQGHPDSAKNHLCHALASAYEAGAGDAGHEVTTVAVTDLDFPMLRSPDDWNSGATPAGLLDVQATLLAADHLVIVFPLWLGSLPALLKGFFEQIFRPTLLPEGDELTAWRSLLKGRSVRLVVTMGMPAFAYRLFYLSHGVKFFARNVLAFSGCGPIRTSYFGMVDRATDTKKQRWFAKMRRLGASVQ</sequence>
<dbReference type="SUPFAM" id="SSF52218">
    <property type="entry name" value="Flavoproteins"/>
    <property type="match status" value="1"/>
</dbReference>
<dbReference type="EC" id="1.6.99.-" evidence="4"/>
<dbReference type="PANTHER" id="PTHR10204:SF34">
    <property type="entry name" value="NAD(P)H DEHYDROGENASE [QUINONE] 1 ISOFORM 1"/>
    <property type="match status" value="1"/>
</dbReference>
<dbReference type="Proteomes" id="UP001595776">
    <property type="component" value="Unassembled WGS sequence"/>
</dbReference>
<dbReference type="EMBL" id="JBHSCR010000014">
    <property type="protein sequence ID" value="MFC4348915.1"/>
    <property type="molecule type" value="Genomic_DNA"/>
</dbReference>
<organism evidence="4 5">
    <name type="scientific">Kordiimonas lipolytica</name>
    <dbReference type="NCBI Taxonomy" id="1662421"/>
    <lineage>
        <taxon>Bacteria</taxon>
        <taxon>Pseudomonadati</taxon>
        <taxon>Pseudomonadota</taxon>
        <taxon>Alphaproteobacteria</taxon>
        <taxon>Kordiimonadales</taxon>
        <taxon>Kordiimonadaceae</taxon>
        <taxon>Kordiimonas</taxon>
    </lineage>
</organism>
<dbReference type="PANTHER" id="PTHR10204">
    <property type="entry name" value="NAD P H OXIDOREDUCTASE-RELATED"/>
    <property type="match status" value="1"/>
</dbReference>
<dbReference type="GO" id="GO:0016491">
    <property type="term" value="F:oxidoreductase activity"/>
    <property type="evidence" value="ECO:0007669"/>
    <property type="project" value="UniProtKB-KW"/>
</dbReference>
<feature type="domain" description="Flavodoxin-like fold" evidence="3">
    <location>
        <begin position="5"/>
        <end position="180"/>
    </location>
</feature>
<protein>
    <submittedName>
        <fullName evidence="4">NAD(P)H-dependent oxidoreductase</fullName>
        <ecNumber evidence="4">1.-.-.-</ecNumber>
        <ecNumber evidence="4">1.6.99.-</ecNumber>
    </submittedName>
</protein>
<evidence type="ECO:0000256" key="2">
    <source>
        <dbReference type="ARBA" id="ARBA00023002"/>
    </source>
</evidence>
<dbReference type="EC" id="1.-.-.-" evidence="4"/>